<feature type="compositionally biased region" description="Basic and acidic residues" evidence="2">
    <location>
        <begin position="453"/>
        <end position="473"/>
    </location>
</feature>
<dbReference type="GeneTree" id="ENSGT00390000015084"/>
<name>A0A8C4RWH3_ERPCA</name>
<evidence type="ECO:0000313" key="5">
    <source>
        <dbReference type="Proteomes" id="UP000694620"/>
    </source>
</evidence>
<dbReference type="PANTHER" id="PTHR21616:SF2">
    <property type="entry name" value="CENTROSOME AND SPINDLE POLE-ASSOCIATED PROTEIN 1"/>
    <property type="match status" value="1"/>
</dbReference>
<feature type="compositionally biased region" description="Basic and acidic residues" evidence="2">
    <location>
        <begin position="275"/>
        <end position="288"/>
    </location>
</feature>
<protein>
    <submittedName>
        <fullName evidence="4">Centrosome and spindle pole associated protein 1</fullName>
    </submittedName>
</protein>
<feature type="compositionally biased region" description="Polar residues" evidence="2">
    <location>
        <begin position="335"/>
        <end position="351"/>
    </location>
</feature>
<dbReference type="Ensembl" id="ENSECRT00000008838.1">
    <property type="protein sequence ID" value="ENSECRP00000008691.1"/>
    <property type="gene ID" value="ENSECRG00000005810.1"/>
</dbReference>
<dbReference type="InterPro" id="IPR058191">
    <property type="entry name" value="CSPP1_C"/>
</dbReference>
<dbReference type="GO" id="GO:0005874">
    <property type="term" value="C:microtubule"/>
    <property type="evidence" value="ECO:0007669"/>
    <property type="project" value="InterPro"/>
</dbReference>
<dbReference type="PANTHER" id="PTHR21616">
    <property type="entry name" value="CENTROSOME SPINDLE POLE ASSOCIATED PROTEIN"/>
    <property type="match status" value="1"/>
</dbReference>
<feature type="region of interest" description="Disordered" evidence="2">
    <location>
        <begin position="767"/>
        <end position="907"/>
    </location>
</feature>
<dbReference type="GO" id="GO:0000922">
    <property type="term" value="C:spindle pole"/>
    <property type="evidence" value="ECO:0007669"/>
    <property type="project" value="InterPro"/>
</dbReference>
<dbReference type="Pfam" id="PF24578">
    <property type="entry name" value="CSPP1_C"/>
    <property type="match status" value="1"/>
</dbReference>
<feature type="compositionally biased region" description="Basic and acidic residues" evidence="2">
    <location>
        <begin position="119"/>
        <end position="135"/>
    </location>
</feature>
<proteinExistence type="predicted"/>
<reference evidence="4" key="3">
    <citation type="submission" date="2025-09" db="UniProtKB">
        <authorList>
            <consortium name="Ensembl"/>
        </authorList>
    </citation>
    <scope>IDENTIFICATION</scope>
</reference>
<feature type="compositionally biased region" description="Basic and acidic residues" evidence="2">
    <location>
        <begin position="868"/>
        <end position="901"/>
    </location>
</feature>
<feature type="region of interest" description="Disordered" evidence="2">
    <location>
        <begin position="712"/>
        <end position="748"/>
    </location>
</feature>
<feature type="compositionally biased region" description="Basic and acidic residues" evidence="2">
    <location>
        <begin position="296"/>
        <end position="318"/>
    </location>
</feature>
<reference evidence="4" key="1">
    <citation type="submission" date="2021-06" db="EMBL/GenBank/DDBJ databases">
        <authorList>
            <consortium name="Wellcome Sanger Institute Data Sharing"/>
        </authorList>
    </citation>
    <scope>NUCLEOTIDE SEQUENCE [LARGE SCALE GENOMIC DNA]</scope>
</reference>
<feature type="compositionally biased region" description="Basic and acidic residues" evidence="2">
    <location>
        <begin position="231"/>
        <end position="266"/>
    </location>
</feature>
<evidence type="ECO:0000256" key="2">
    <source>
        <dbReference type="SAM" id="MobiDB-lite"/>
    </source>
</evidence>
<reference evidence="4" key="2">
    <citation type="submission" date="2025-08" db="UniProtKB">
        <authorList>
            <consortium name="Ensembl"/>
        </authorList>
    </citation>
    <scope>IDENTIFICATION</scope>
</reference>
<organism evidence="4 5">
    <name type="scientific">Erpetoichthys calabaricus</name>
    <name type="common">Rope fish</name>
    <name type="synonym">Calamoichthys calabaricus</name>
    <dbReference type="NCBI Taxonomy" id="27687"/>
    <lineage>
        <taxon>Eukaryota</taxon>
        <taxon>Metazoa</taxon>
        <taxon>Chordata</taxon>
        <taxon>Craniata</taxon>
        <taxon>Vertebrata</taxon>
        <taxon>Euteleostomi</taxon>
        <taxon>Actinopterygii</taxon>
        <taxon>Polypteriformes</taxon>
        <taxon>Polypteridae</taxon>
        <taxon>Erpetoichthys</taxon>
    </lineage>
</organism>
<feature type="compositionally biased region" description="Basic and acidic residues" evidence="2">
    <location>
        <begin position="712"/>
        <end position="727"/>
    </location>
</feature>
<evidence type="ECO:0000313" key="4">
    <source>
        <dbReference type="Ensembl" id="ENSECRP00000008691.1"/>
    </source>
</evidence>
<feature type="compositionally biased region" description="Basic and acidic residues" evidence="2">
    <location>
        <begin position="767"/>
        <end position="844"/>
    </location>
</feature>
<feature type="region of interest" description="Disordered" evidence="2">
    <location>
        <begin position="113"/>
        <end position="135"/>
    </location>
</feature>
<feature type="compositionally biased region" description="Basic and acidic residues" evidence="2">
    <location>
        <begin position="150"/>
        <end position="167"/>
    </location>
</feature>
<accession>A0A8C4RWH3</accession>
<dbReference type="GO" id="GO:0005813">
    <property type="term" value="C:centrosome"/>
    <property type="evidence" value="ECO:0007669"/>
    <property type="project" value="InterPro"/>
</dbReference>
<feature type="domain" description="Centrosome and spindle pole-associated protein 1 C-terminal" evidence="3">
    <location>
        <begin position="1032"/>
        <end position="1086"/>
    </location>
</feature>
<sequence length="1282" mass="150593">MSDDLGNFLEEQRAKVAEYRASLEQDPPYMEIRTKADFAHSSAAKENIPPNKWQVKQSPYSVKEESYGLSLPLGEEYEKKKQKLKQELRQDYRRYMAQKNGAVSLESHLTNQGLSLPIGDRRSAKERLRSERNREYNKFLKEQRQTFQVKDPEVIEQNSKREGREQLPDSFRTLPVSRAEDYNSSKKDAATLTEAKKDIIRRQRLDDVQSHRLNKHPEIRERRPRFSRFDFDSELEDQHQYSDDEREKFMLPERTQPRQTEEREFFGKMLPRQKQRGDRDMPRYRSDRMDEDEIYPDVHPRTERRKNENRSYRERLEDAQLDYEDDYWEKKNKRPSSNTGRTRPNERLQSSTKKHEERFATGLMIGETDKNQEEQRRKERYRQELQEQIAEQQRNKKREKELGLRVAASGAVDPEKQPDRIKQFGAVNREYDNKARDVPYRPGASLGVFGIDKPGRPHEEIHQPEERAPPEKPRVAFQTPVIDYNSTFGALGAGTSNNGTVTLNEDFYRGLAHTLGEIMAPRVTSVPPPPAPPVMHDNYRTPYDDAYYYYGTRNPLDPSLAHYGPSVLGAQAMPFKNVGPGPAPFKYPEKQVQSEPQIPPESSRTSIGIFPEEKMKSSKDTILSYQEELKKQIQEREEKKRREKEENERYELKIEAEMKTYDPWGRGGAGAPLKDDRGNLISDLKRMHVYNEEAYVNPELRTQQEKKTLLSVPKENESHESLAHKISDFTSTQTSPFARGNVFTEAPTPQQIYEKDKYKEYLRIQIEEKRRKQEEERKRLQMEEEEEERRLAEQRTRMQREYEEELKMKKLKEEELRAQQMLKHQEPMNQTDDKGVSQKSKENDELQEESEGEQRAKQEENQEQALQTEDKSKIQKSKEKEGRKHSYEVQERREWERDELRQPSPPVPAVLNKMALQGYPKHPVAESVHSVVLSERQGSGAVSPPVPARRNDLRAAEERIDVMSRLPALNRRLVTEQQTLEAQYRNLDRDDVDTPLSGRRTDRNDVNVFDMARRRRQAPVRRPPSNEMDQINIQNFRDFNQLKYRNTDTREGVLQVYPDPPKDNHSLEIQQQALLREQERKLKSMKKKEDIDFPLSHLISQNISLPKTLPSDMRGSLLESESAFIGTNGEVFPTLMDPFLSERQLSARERRRQKKKKDFEFDDMLVVEPQVQPDSYSISSLNVEHLNAKNKHRLKRLEDFNSYDRNADDNMFLEDLDDDPNHFSSKDHARPYSVETVATDPWMRPGTSETIKRFMANQMRRERPPSASQYVLNWQGPSTSHG</sequence>
<feature type="region of interest" description="Disordered" evidence="2">
    <location>
        <begin position="985"/>
        <end position="1004"/>
    </location>
</feature>
<evidence type="ECO:0000256" key="1">
    <source>
        <dbReference type="SAM" id="Coils"/>
    </source>
</evidence>
<feature type="region of interest" description="Disordered" evidence="2">
    <location>
        <begin position="150"/>
        <end position="196"/>
    </location>
</feature>
<feature type="region of interest" description="Disordered" evidence="2">
    <location>
        <begin position="1261"/>
        <end position="1282"/>
    </location>
</feature>
<feature type="region of interest" description="Disordered" evidence="2">
    <location>
        <begin position="450"/>
        <end position="473"/>
    </location>
</feature>
<feature type="compositionally biased region" description="Basic and acidic residues" evidence="2">
    <location>
        <begin position="178"/>
        <end position="196"/>
    </location>
</feature>
<dbReference type="GO" id="GO:0032467">
    <property type="term" value="P:positive regulation of cytokinesis"/>
    <property type="evidence" value="ECO:0007669"/>
    <property type="project" value="InterPro"/>
</dbReference>
<feature type="coiled-coil region" evidence="1">
    <location>
        <begin position="615"/>
        <end position="660"/>
    </location>
</feature>
<feature type="region of interest" description="Disordered" evidence="2">
    <location>
        <begin position="231"/>
        <end position="381"/>
    </location>
</feature>
<feature type="compositionally biased region" description="Polar residues" evidence="2">
    <location>
        <begin position="1266"/>
        <end position="1282"/>
    </location>
</feature>
<feature type="compositionally biased region" description="Basic and acidic residues" evidence="2">
    <location>
        <begin position="367"/>
        <end position="381"/>
    </location>
</feature>
<evidence type="ECO:0000259" key="3">
    <source>
        <dbReference type="Pfam" id="PF24578"/>
    </source>
</evidence>
<dbReference type="InterPro" id="IPR026708">
    <property type="entry name" value="CSPP1"/>
</dbReference>
<keyword evidence="5" id="KW-1185">Reference proteome</keyword>
<gene>
    <name evidence="4" type="primary">CSPP1</name>
</gene>
<keyword evidence="1" id="KW-0175">Coiled coil</keyword>
<dbReference type="Proteomes" id="UP000694620">
    <property type="component" value="Chromosome 6"/>
</dbReference>